<evidence type="ECO:0000256" key="1">
    <source>
        <dbReference type="SAM" id="Phobius"/>
    </source>
</evidence>
<dbReference type="VEuPathDB" id="ToxoDB:TGP89_217370"/>
<keyword evidence="1 3" id="KW-0812">Transmembrane</keyword>
<dbReference type="AlphaFoldDB" id="A0A086K065"/>
<organism evidence="3 4">
    <name type="scientific">Toxoplasma gondii p89</name>
    <dbReference type="NCBI Taxonomy" id="943119"/>
    <lineage>
        <taxon>Eukaryota</taxon>
        <taxon>Sar</taxon>
        <taxon>Alveolata</taxon>
        <taxon>Apicomplexa</taxon>
        <taxon>Conoidasida</taxon>
        <taxon>Coccidia</taxon>
        <taxon>Eucoccidiorida</taxon>
        <taxon>Eimeriorina</taxon>
        <taxon>Sarcocystidae</taxon>
        <taxon>Toxoplasma</taxon>
    </lineage>
</organism>
<gene>
    <name evidence="3" type="ORF">TGP89_217370</name>
</gene>
<evidence type="ECO:0000313" key="3">
    <source>
        <dbReference type="EMBL" id="KFG37783.1"/>
    </source>
</evidence>
<dbReference type="EMBL" id="AEYI02001408">
    <property type="protein sequence ID" value="KFG37783.1"/>
    <property type="molecule type" value="Genomic_DNA"/>
</dbReference>
<dbReference type="Proteomes" id="UP000028828">
    <property type="component" value="Unassembled WGS sequence"/>
</dbReference>
<reference evidence="3 4" key="1">
    <citation type="submission" date="2014-03" db="EMBL/GenBank/DDBJ databases">
        <authorList>
            <person name="Sibley D."/>
            <person name="Venepally P."/>
            <person name="Karamycheva S."/>
            <person name="Hadjithomas M."/>
            <person name="Khan A."/>
            <person name="Brunk B."/>
            <person name="Roos D."/>
            <person name="Caler E."/>
            <person name="Lorenzi H."/>
        </authorList>
    </citation>
    <scope>NUCLEOTIDE SEQUENCE [LARGE SCALE GENOMIC DNA]</scope>
    <source>
        <strain evidence="4">p89</strain>
    </source>
</reference>
<accession>A0A086K065</accession>
<comment type="caution">
    <text evidence="3">The sequence shown here is derived from an EMBL/GenBank/DDBJ whole genome shotgun (WGS) entry which is preliminary data.</text>
</comment>
<evidence type="ECO:0000313" key="4">
    <source>
        <dbReference type="Proteomes" id="UP000028828"/>
    </source>
</evidence>
<name>A0A086K065_TOXGO</name>
<feature type="chain" id="PRO_5001808815" evidence="2">
    <location>
        <begin position="34"/>
        <end position="164"/>
    </location>
</feature>
<feature type="signal peptide" evidence="2">
    <location>
        <begin position="1"/>
        <end position="33"/>
    </location>
</feature>
<keyword evidence="1" id="KW-0472">Membrane</keyword>
<proteinExistence type="predicted"/>
<keyword evidence="1" id="KW-1133">Transmembrane helix</keyword>
<dbReference type="OrthoDB" id="10353142at2759"/>
<protein>
    <submittedName>
        <fullName evidence="3">Putative transmembrane protein</fullName>
    </submittedName>
</protein>
<evidence type="ECO:0000256" key="2">
    <source>
        <dbReference type="SAM" id="SignalP"/>
    </source>
</evidence>
<sequence length="164" mass="17425">MWRSSAANPRERVVLLVALLISAAGSFFPSANAATENHLSRSRQDERAAAPELLKASLFNGAEAANSAERNKVQGLGHHGGFQNGASAAPVVVSYDAPSAKPSTMPRENKTVAKQNGALGFWKRVPGWAKVLGNSLAIAVLVSLAVKGKQVKRRCQTCLLKKRP</sequence>
<keyword evidence="2" id="KW-0732">Signal</keyword>
<feature type="transmembrane region" description="Helical" evidence="1">
    <location>
        <begin position="127"/>
        <end position="146"/>
    </location>
</feature>